<gene>
    <name evidence="2" type="ORF">EVAR_94290_1</name>
</gene>
<reference evidence="2 3" key="1">
    <citation type="journal article" date="2019" name="Commun. Biol.">
        <title>The bagworm genome reveals a unique fibroin gene that provides high tensile strength.</title>
        <authorList>
            <person name="Kono N."/>
            <person name="Nakamura H."/>
            <person name="Ohtoshi R."/>
            <person name="Tomita M."/>
            <person name="Numata K."/>
            <person name="Arakawa K."/>
        </authorList>
    </citation>
    <scope>NUCLEOTIDE SEQUENCE [LARGE SCALE GENOMIC DNA]</scope>
</reference>
<comment type="caution">
    <text evidence="2">The sequence shown here is derived from an EMBL/GenBank/DDBJ whole genome shotgun (WGS) entry which is preliminary data.</text>
</comment>
<proteinExistence type="predicted"/>
<feature type="compositionally biased region" description="Polar residues" evidence="1">
    <location>
        <begin position="1"/>
        <end position="12"/>
    </location>
</feature>
<evidence type="ECO:0000256" key="1">
    <source>
        <dbReference type="SAM" id="MobiDB-lite"/>
    </source>
</evidence>
<dbReference type="Proteomes" id="UP000299102">
    <property type="component" value="Unassembled WGS sequence"/>
</dbReference>
<organism evidence="2 3">
    <name type="scientific">Eumeta variegata</name>
    <name type="common">Bagworm moth</name>
    <name type="synonym">Eumeta japonica</name>
    <dbReference type="NCBI Taxonomy" id="151549"/>
    <lineage>
        <taxon>Eukaryota</taxon>
        <taxon>Metazoa</taxon>
        <taxon>Ecdysozoa</taxon>
        <taxon>Arthropoda</taxon>
        <taxon>Hexapoda</taxon>
        <taxon>Insecta</taxon>
        <taxon>Pterygota</taxon>
        <taxon>Neoptera</taxon>
        <taxon>Endopterygota</taxon>
        <taxon>Lepidoptera</taxon>
        <taxon>Glossata</taxon>
        <taxon>Ditrysia</taxon>
        <taxon>Tineoidea</taxon>
        <taxon>Psychidae</taxon>
        <taxon>Oiketicinae</taxon>
        <taxon>Eumeta</taxon>
    </lineage>
</organism>
<keyword evidence="3" id="KW-1185">Reference proteome</keyword>
<evidence type="ECO:0000313" key="3">
    <source>
        <dbReference type="Proteomes" id="UP000299102"/>
    </source>
</evidence>
<evidence type="ECO:0000313" key="2">
    <source>
        <dbReference type="EMBL" id="GBP24996.1"/>
    </source>
</evidence>
<dbReference type="EMBL" id="BGZK01000168">
    <property type="protein sequence ID" value="GBP24996.1"/>
    <property type="molecule type" value="Genomic_DNA"/>
</dbReference>
<dbReference type="AlphaFoldDB" id="A0A4C1UGB4"/>
<feature type="region of interest" description="Disordered" evidence="1">
    <location>
        <begin position="1"/>
        <end position="35"/>
    </location>
</feature>
<protein>
    <submittedName>
        <fullName evidence="2">Uncharacterized protein</fullName>
    </submittedName>
</protein>
<accession>A0A4C1UGB4</accession>
<name>A0A4C1UGB4_EUMVA</name>
<sequence>MTMINSSLSSRGQHAGFPAASRRRGSGLHRQSLEPGRVSAKSDLCLLVGTPGTSCASTLSLESNSDYCKMKTRYLLRVRVRELSKKTPSNVLKWVVSRIKMAPPRHISSRHRRRSVTRFTASSALFRDYPPSRGIQVAWKVRRDSPFLSGKGIL</sequence>